<organism evidence="1 2">
    <name type="scientific">Goodea atripinnis</name>
    <dbReference type="NCBI Taxonomy" id="208336"/>
    <lineage>
        <taxon>Eukaryota</taxon>
        <taxon>Metazoa</taxon>
        <taxon>Chordata</taxon>
        <taxon>Craniata</taxon>
        <taxon>Vertebrata</taxon>
        <taxon>Euteleostomi</taxon>
        <taxon>Actinopterygii</taxon>
        <taxon>Neopterygii</taxon>
        <taxon>Teleostei</taxon>
        <taxon>Neoteleostei</taxon>
        <taxon>Acanthomorphata</taxon>
        <taxon>Ovalentaria</taxon>
        <taxon>Atherinomorphae</taxon>
        <taxon>Cyprinodontiformes</taxon>
        <taxon>Goodeidae</taxon>
        <taxon>Goodea</taxon>
    </lineage>
</organism>
<dbReference type="Proteomes" id="UP001476798">
    <property type="component" value="Unassembled WGS sequence"/>
</dbReference>
<sequence>MEPIPAVDTSPPQTKNPCTLAHRLRVTYQPNMNIFGLFEETRKAIQRENIQTPHRNALGEPLTFSLGRQQHHCGTVGIMTENVINKYLTKTGVQSIPASRILLENNIWLT</sequence>
<accession>A0ABV0PXH0</accession>
<protein>
    <submittedName>
        <fullName evidence="1">Uncharacterized protein</fullName>
    </submittedName>
</protein>
<proteinExistence type="predicted"/>
<name>A0ABV0PXH0_9TELE</name>
<comment type="caution">
    <text evidence="1">The sequence shown here is derived from an EMBL/GenBank/DDBJ whole genome shotgun (WGS) entry which is preliminary data.</text>
</comment>
<evidence type="ECO:0000313" key="1">
    <source>
        <dbReference type="EMBL" id="MEQ2188209.1"/>
    </source>
</evidence>
<reference evidence="1 2" key="1">
    <citation type="submission" date="2021-06" db="EMBL/GenBank/DDBJ databases">
        <authorList>
            <person name="Palmer J.M."/>
        </authorList>
    </citation>
    <scope>NUCLEOTIDE SEQUENCE [LARGE SCALE GENOMIC DNA]</scope>
    <source>
        <strain evidence="1 2">GA_2019</strain>
        <tissue evidence="1">Muscle</tissue>
    </source>
</reference>
<gene>
    <name evidence="1" type="ORF">GOODEAATRI_012683</name>
</gene>
<keyword evidence="2" id="KW-1185">Reference proteome</keyword>
<evidence type="ECO:0000313" key="2">
    <source>
        <dbReference type="Proteomes" id="UP001476798"/>
    </source>
</evidence>
<dbReference type="EMBL" id="JAHRIO010090783">
    <property type="protein sequence ID" value="MEQ2188209.1"/>
    <property type="molecule type" value="Genomic_DNA"/>
</dbReference>